<keyword evidence="2" id="KW-1185">Reference proteome</keyword>
<gene>
    <name evidence="1" type="ORF">BVC71_03230</name>
</gene>
<proteinExistence type="predicted"/>
<dbReference type="EMBL" id="MSPP01000001">
    <property type="protein sequence ID" value="OUD11025.1"/>
    <property type="molecule type" value="Genomic_DNA"/>
</dbReference>
<dbReference type="SUPFAM" id="SSF55331">
    <property type="entry name" value="Tautomerase/MIF"/>
    <property type="match status" value="1"/>
</dbReference>
<dbReference type="Pfam" id="PF14552">
    <property type="entry name" value="Tautomerase_2"/>
    <property type="match status" value="1"/>
</dbReference>
<dbReference type="RefSeq" id="WP_086450663.1">
    <property type="nucleotide sequence ID" value="NZ_MSPP01000001.1"/>
</dbReference>
<dbReference type="InterPro" id="IPR014347">
    <property type="entry name" value="Tautomerase/MIF_sf"/>
</dbReference>
<accession>A0A251X3P2</accession>
<dbReference type="PANTHER" id="PTHR38460:SF1">
    <property type="entry name" value="TAUTOMERASE YOLI-RELATED"/>
    <property type="match status" value="1"/>
</dbReference>
<protein>
    <submittedName>
        <fullName evidence="1">Tautomerase family protein</fullName>
    </submittedName>
</protein>
<dbReference type="Proteomes" id="UP000194664">
    <property type="component" value="Unassembled WGS sequence"/>
</dbReference>
<dbReference type="AlphaFoldDB" id="A0A251X3P2"/>
<dbReference type="Gene3D" id="3.30.429.10">
    <property type="entry name" value="Macrophage Migration Inhibitory Factor"/>
    <property type="match status" value="1"/>
</dbReference>
<name>A0A251X3P2_9RHOB</name>
<dbReference type="OrthoDB" id="9804765at2"/>
<comment type="caution">
    <text evidence="1">The sequence shown here is derived from an EMBL/GenBank/DDBJ whole genome shotgun (WGS) entry which is preliminary data.</text>
</comment>
<sequence length="131" mass="14919">MPLLNFHITEGSRNDEELQLFLDIAHEAVVEAFGVPQRDRYQIVNEHKKGHMILQDTGLGFERDDSAVLVHIFTSNRPEEQKHKFYDILSSKLQAATGLDPKNLMIALFENTQADWSFGFGRAQYITGELG</sequence>
<reference evidence="1 2" key="1">
    <citation type="submission" date="2016-12" db="EMBL/GenBank/DDBJ databases">
        <title>The draft genome sequence of HSLHS2.</title>
        <authorList>
            <person name="Hu D."/>
            <person name="Wang L."/>
            <person name="Shao Z."/>
        </authorList>
    </citation>
    <scope>NUCLEOTIDE SEQUENCE [LARGE SCALE GENOMIC DNA]</scope>
    <source>
        <strain evidence="1">MCCC 1A06712</strain>
    </source>
</reference>
<evidence type="ECO:0000313" key="1">
    <source>
        <dbReference type="EMBL" id="OUD11025.1"/>
    </source>
</evidence>
<evidence type="ECO:0000313" key="2">
    <source>
        <dbReference type="Proteomes" id="UP000194664"/>
    </source>
</evidence>
<dbReference type="InterPro" id="IPR037479">
    <property type="entry name" value="Tauto_MSAD"/>
</dbReference>
<dbReference type="PANTHER" id="PTHR38460">
    <property type="entry name" value="TAUTOMERASE YOLI-RELATED"/>
    <property type="match status" value="1"/>
</dbReference>
<organism evidence="1 2">
    <name type="scientific">Marivivens niveibacter</name>
    <dbReference type="NCBI Taxonomy" id="1930667"/>
    <lineage>
        <taxon>Bacteria</taxon>
        <taxon>Pseudomonadati</taxon>
        <taxon>Pseudomonadota</taxon>
        <taxon>Alphaproteobacteria</taxon>
        <taxon>Rhodobacterales</taxon>
        <taxon>Paracoccaceae</taxon>
        <taxon>Marivivens group</taxon>
        <taxon>Marivivens</taxon>
    </lineage>
</organism>